<accession>A0A9P3G8X2</accession>
<reference evidence="1 2" key="1">
    <citation type="submission" date="2021-08" db="EMBL/GenBank/DDBJ databases">
        <title>Draft Genome Sequence of Phanerochaete sordida strain YK-624.</title>
        <authorList>
            <person name="Mori T."/>
            <person name="Dohra H."/>
            <person name="Suzuki T."/>
            <person name="Kawagishi H."/>
            <person name="Hirai H."/>
        </authorList>
    </citation>
    <scope>NUCLEOTIDE SEQUENCE [LARGE SCALE GENOMIC DNA]</scope>
    <source>
        <strain evidence="1 2">YK-624</strain>
    </source>
</reference>
<sequence>MPPQHPSGVSSVSTVHHTLALWNCLPGSGLECSEVLQLSACRSRLEVWEGRAHSNARKQTHPQRCLNEAIGVSMRLGTRDIVIWKSSDLTADTPRTLSCAIRAEYDVSQQSATVIRKLCALQSLTHIATTEPASTQSATSVPEAAMNTVDYRCTYCAIYYTQGSTTSAK</sequence>
<gene>
    <name evidence="1" type="ORF">PsYK624_057140</name>
</gene>
<proteinExistence type="predicted"/>
<evidence type="ECO:0000313" key="1">
    <source>
        <dbReference type="EMBL" id="GJE89610.1"/>
    </source>
</evidence>
<dbReference type="Proteomes" id="UP000703269">
    <property type="component" value="Unassembled WGS sequence"/>
</dbReference>
<organism evidence="1 2">
    <name type="scientific">Phanerochaete sordida</name>
    <dbReference type="NCBI Taxonomy" id="48140"/>
    <lineage>
        <taxon>Eukaryota</taxon>
        <taxon>Fungi</taxon>
        <taxon>Dikarya</taxon>
        <taxon>Basidiomycota</taxon>
        <taxon>Agaricomycotina</taxon>
        <taxon>Agaricomycetes</taxon>
        <taxon>Polyporales</taxon>
        <taxon>Phanerochaetaceae</taxon>
        <taxon>Phanerochaete</taxon>
    </lineage>
</organism>
<keyword evidence="2" id="KW-1185">Reference proteome</keyword>
<dbReference type="EMBL" id="BPQB01000013">
    <property type="protein sequence ID" value="GJE89610.1"/>
    <property type="molecule type" value="Genomic_DNA"/>
</dbReference>
<name>A0A9P3G8X2_9APHY</name>
<evidence type="ECO:0000313" key="2">
    <source>
        <dbReference type="Proteomes" id="UP000703269"/>
    </source>
</evidence>
<comment type="caution">
    <text evidence="1">The sequence shown here is derived from an EMBL/GenBank/DDBJ whole genome shotgun (WGS) entry which is preliminary data.</text>
</comment>
<dbReference type="AlphaFoldDB" id="A0A9P3G8X2"/>
<protein>
    <submittedName>
        <fullName evidence="1">Uncharacterized protein</fullName>
    </submittedName>
</protein>